<keyword evidence="1" id="KW-0175">Coiled coil</keyword>
<evidence type="ECO:0000313" key="3">
    <source>
        <dbReference type="Proteomes" id="UP000062160"/>
    </source>
</evidence>
<organism evidence="2">
    <name type="scientific">Tepidanaerobacter syntrophicus</name>
    <dbReference type="NCBI Taxonomy" id="224999"/>
    <lineage>
        <taxon>Bacteria</taxon>
        <taxon>Bacillati</taxon>
        <taxon>Bacillota</taxon>
        <taxon>Clostridia</taxon>
        <taxon>Thermosediminibacterales</taxon>
        <taxon>Tepidanaerobacteraceae</taxon>
        <taxon>Tepidanaerobacter</taxon>
    </lineage>
</organism>
<gene>
    <name evidence="2" type="ORF">TSYNT_1120</name>
</gene>
<dbReference type="Gene3D" id="1.10.10.60">
    <property type="entry name" value="Homeodomain-like"/>
    <property type="match status" value="1"/>
</dbReference>
<accession>A0A0U9HMG1</accession>
<name>A0A0U9HMG1_9FIRM</name>
<dbReference type="RefSeq" id="WP_059031229.1">
    <property type="nucleotide sequence ID" value="NZ_DF976995.1"/>
</dbReference>
<feature type="coiled-coil region" evidence="1">
    <location>
        <begin position="53"/>
        <end position="87"/>
    </location>
</feature>
<proteinExistence type="predicted"/>
<evidence type="ECO:0000256" key="1">
    <source>
        <dbReference type="SAM" id="Coils"/>
    </source>
</evidence>
<dbReference type="AlphaFoldDB" id="A0A0U9HMG1"/>
<evidence type="ECO:0000313" key="2">
    <source>
        <dbReference type="EMBL" id="GAQ24135.1"/>
    </source>
</evidence>
<keyword evidence="3" id="KW-1185">Reference proteome</keyword>
<reference evidence="2" key="1">
    <citation type="journal article" date="2016" name="Genome Announc.">
        <title>Draft Genome Sequence of the Syntrophic Lactate-Degrading Bacterium Tepidanaerobacter syntrophicus JLT.</title>
        <authorList>
            <person name="Matsuura N."/>
            <person name="Ohashi A."/>
            <person name="Tourlousse D.M."/>
            <person name="Sekiguchi Y."/>
        </authorList>
    </citation>
    <scope>NUCLEOTIDE SEQUENCE [LARGE SCALE GENOMIC DNA]</scope>
    <source>
        <strain evidence="2">JL</strain>
    </source>
</reference>
<protein>
    <submittedName>
        <fullName evidence="2">HTH domain-containing protein</fullName>
    </submittedName>
</protein>
<dbReference type="EMBL" id="DF976995">
    <property type="protein sequence ID" value="GAQ24135.1"/>
    <property type="molecule type" value="Genomic_DNA"/>
</dbReference>
<sequence length="149" mass="17613">MNFNTNINEVLINYLESSINESYLTKYMECVGSTIYKQIKDPMKVTGFLWYVTNELIKENASLREEKQRLEAEKKHLEEVISHYNRNYLQRARLKAGIKIAYKKNVTIEKILELKKKGLTLDEIANTLGVCKTTIWRRLKEFQKTQVTF</sequence>
<dbReference type="Proteomes" id="UP000062160">
    <property type="component" value="Unassembled WGS sequence"/>
</dbReference>